<dbReference type="GO" id="GO:0020037">
    <property type="term" value="F:heme binding"/>
    <property type="evidence" value="ECO:0007669"/>
    <property type="project" value="InterPro"/>
</dbReference>
<accession>A0A3P9I938</accession>
<feature type="domain" description="Globin" evidence="8">
    <location>
        <begin position="3"/>
        <end position="145"/>
    </location>
</feature>
<evidence type="ECO:0000256" key="3">
    <source>
        <dbReference type="ARBA" id="ARBA00022617"/>
    </source>
</evidence>
<dbReference type="AlphaFoldDB" id="A0A3P9I938"/>
<dbReference type="GO" id="GO:0019825">
    <property type="term" value="F:oxygen binding"/>
    <property type="evidence" value="ECO:0007669"/>
    <property type="project" value="InterPro"/>
</dbReference>
<keyword evidence="4 7" id="KW-0561">Oxygen transport</keyword>
<dbReference type="Ensembl" id="ENSORLT00015024818.1">
    <property type="protein sequence ID" value="ENSORLP00015016592.1"/>
    <property type="gene ID" value="ENSORLG00015017569.1"/>
</dbReference>
<dbReference type="PROSITE" id="PS01033">
    <property type="entry name" value="GLOBIN"/>
    <property type="match status" value="1"/>
</dbReference>
<keyword evidence="2 7" id="KW-0813">Transport</keyword>
<keyword evidence="3 7" id="KW-0349">Heme</keyword>
<sequence length="146" mass="17018">MVKWTEKERCTIRDVWGKVDIDEIGPQILTRVHIVYPWSETYFGTFGDIFTNTSILNNPKVAHHGKVVLRSIDKAVRNMDRIQETHAALSRLHYECVDPDNFKLLGDCITITIACKLKEALNPQVQAVWQKFLTFYVLYFVLHFSF</sequence>
<dbReference type="Gene3D" id="1.10.490.10">
    <property type="entry name" value="Globins"/>
    <property type="match status" value="1"/>
</dbReference>
<dbReference type="GO" id="GO:0005344">
    <property type="term" value="F:oxygen carrier activity"/>
    <property type="evidence" value="ECO:0007669"/>
    <property type="project" value="UniProtKB-KW"/>
</dbReference>
<dbReference type="PANTHER" id="PTHR11442:SF101">
    <property type="entry name" value="HEMOGLOBIN, BETA ADULT 2"/>
    <property type="match status" value="1"/>
</dbReference>
<evidence type="ECO:0000256" key="1">
    <source>
        <dbReference type="ARBA" id="ARBA00008705"/>
    </source>
</evidence>
<dbReference type="GO" id="GO:0005833">
    <property type="term" value="C:hemoglobin complex"/>
    <property type="evidence" value="ECO:0007669"/>
    <property type="project" value="InterPro"/>
</dbReference>
<evidence type="ECO:0000313" key="9">
    <source>
        <dbReference type="Ensembl" id="ENSORLP00015016592.1"/>
    </source>
</evidence>
<evidence type="ECO:0000256" key="2">
    <source>
        <dbReference type="ARBA" id="ARBA00022448"/>
    </source>
</evidence>
<name>A0A3P9I938_ORYLA</name>
<dbReference type="InterPro" id="IPR050056">
    <property type="entry name" value="Hemoglobin_oxygen_transport"/>
</dbReference>
<dbReference type="InterPro" id="IPR002337">
    <property type="entry name" value="Hemoglobin_b"/>
</dbReference>
<evidence type="ECO:0000256" key="4">
    <source>
        <dbReference type="ARBA" id="ARBA00022621"/>
    </source>
</evidence>
<dbReference type="GO" id="GO:0046872">
    <property type="term" value="F:metal ion binding"/>
    <property type="evidence" value="ECO:0007669"/>
    <property type="project" value="UniProtKB-KW"/>
</dbReference>
<dbReference type="InterPro" id="IPR012292">
    <property type="entry name" value="Globin/Proto"/>
</dbReference>
<protein>
    <submittedName>
        <fullName evidence="9">Hemoglobin, beta adult 2</fullName>
    </submittedName>
</protein>
<reference evidence="9 10" key="2">
    <citation type="submission" date="2017-04" db="EMBL/GenBank/DDBJ databases">
        <title>CpG methylation of centromeres and impact of large insertions on vertebrate speciation.</title>
        <authorList>
            <person name="Ichikawa K."/>
            <person name="Yoshimura J."/>
            <person name="Morishita S."/>
        </authorList>
    </citation>
    <scope>NUCLEOTIDE SEQUENCE</scope>
    <source>
        <strain evidence="9 10">HSOK</strain>
    </source>
</reference>
<evidence type="ECO:0000313" key="10">
    <source>
        <dbReference type="Proteomes" id="UP000265200"/>
    </source>
</evidence>
<dbReference type="Pfam" id="PF00042">
    <property type="entry name" value="Globin"/>
    <property type="match status" value="1"/>
</dbReference>
<dbReference type="InterPro" id="IPR009050">
    <property type="entry name" value="Globin-like_sf"/>
</dbReference>
<organism evidence="9 10">
    <name type="scientific">Oryzias latipes</name>
    <name type="common">Japanese rice fish</name>
    <name type="synonym">Japanese killifish</name>
    <dbReference type="NCBI Taxonomy" id="8090"/>
    <lineage>
        <taxon>Eukaryota</taxon>
        <taxon>Metazoa</taxon>
        <taxon>Chordata</taxon>
        <taxon>Craniata</taxon>
        <taxon>Vertebrata</taxon>
        <taxon>Euteleostomi</taxon>
        <taxon>Actinopterygii</taxon>
        <taxon>Neopterygii</taxon>
        <taxon>Teleostei</taxon>
        <taxon>Neoteleostei</taxon>
        <taxon>Acanthomorphata</taxon>
        <taxon>Ovalentaria</taxon>
        <taxon>Atherinomorphae</taxon>
        <taxon>Beloniformes</taxon>
        <taxon>Adrianichthyidae</taxon>
        <taxon>Oryziinae</taxon>
        <taxon>Oryzias</taxon>
    </lineage>
</organism>
<dbReference type="PANTHER" id="PTHR11442">
    <property type="entry name" value="HEMOGLOBIN FAMILY MEMBER"/>
    <property type="match status" value="1"/>
</dbReference>
<evidence type="ECO:0000259" key="8">
    <source>
        <dbReference type="PROSITE" id="PS01033"/>
    </source>
</evidence>
<proteinExistence type="inferred from homology"/>
<reference evidence="9" key="3">
    <citation type="submission" date="2025-08" db="UniProtKB">
        <authorList>
            <consortium name="Ensembl"/>
        </authorList>
    </citation>
    <scope>IDENTIFICATION</scope>
    <source>
        <strain evidence="9">HSOK</strain>
    </source>
</reference>
<dbReference type="PRINTS" id="PR00814">
    <property type="entry name" value="BETAHAEM"/>
</dbReference>
<reference evidence="9" key="4">
    <citation type="submission" date="2025-09" db="UniProtKB">
        <authorList>
            <consortium name="Ensembl"/>
        </authorList>
    </citation>
    <scope>IDENTIFICATION</scope>
    <source>
        <strain evidence="9">HSOK</strain>
    </source>
</reference>
<keyword evidence="5" id="KW-0479">Metal-binding</keyword>
<comment type="similarity">
    <text evidence="1 7">Belongs to the globin family.</text>
</comment>
<keyword evidence="6" id="KW-0408">Iron</keyword>
<dbReference type="FunFam" id="1.10.490.10:FF:000041">
    <property type="entry name" value="Hemoglobin subunit epsilon 1"/>
    <property type="match status" value="1"/>
</dbReference>
<evidence type="ECO:0000256" key="7">
    <source>
        <dbReference type="RuleBase" id="RU000356"/>
    </source>
</evidence>
<dbReference type="SUPFAM" id="SSF46458">
    <property type="entry name" value="Globin-like"/>
    <property type="match status" value="1"/>
</dbReference>
<evidence type="ECO:0000256" key="6">
    <source>
        <dbReference type="ARBA" id="ARBA00023004"/>
    </source>
</evidence>
<reference key="1">
    <citation type="journal article" date="2007" name="Nature">
        <title>The medaka draft genome and insights into vertebrate genome evolution.</title>
        <authorList>
            <person name="Kasahara M."/>
            <person name="Naruse K."/>
            <person name="Sasaki S."/>
            <person name="Nakatani Y."/>
            <person name="Qu W."/>
            <person name="Ahsan B."/>
            <person name="Yamada T."/>
            <person name="Nagayasu Y."/>
            <person name="Doi K."/>
            <person name="Kasai Y."/>
            <person name="Jindo T."/>
            <person name="Kobayashi D."/>
            <person name="Shimada A."/>
            <person name="Toyoda A."/>
            <person name="Kuroki Y."/>
            <person name="Fujiyama A."/>
            <person name="Sasaki T."/>
            <person name="Shimizu A."/>
            <person name="Asakawa S."/>
            <person name="Shimizu N."/>
            <person name="Hashimoto S."/>
            <person name="Yang J."/>
            <person name="Lee Y."/>
            <person name="Matsushima K."/>
            <person name="Sugano S."/>
            <person name="Sakaizumi M."/>
            <person name="Narita T."/>
            <person name="Ohishi K."/>
            <person name="Haga S."/>
            <person name="Ohta F."/>
            <person name="Nomoto H."/>
            <person name="Nogata K."/>
            <person name="Morishita T."/>
            <person name="Endo T."/>
            <person name="Shin-I T."/>
            <person name="Takeda H."/>
            <person name="Morishita S."/>
            <person name="Kohara Y."/>
        </authorList>
    </citation>
    <scope>NUCLEOTIDE SEQUENCE [LARGE SCALE GENOMIC DNA]</scope>
    <source>
        <strain>Hd-rR</strain>
    </source>
</reference>
<dbReference type="Proteomes" id="UP000265200">
    <property type="component" value="Chromosome 8"/>
</dbReference>
<dbReference type="InterPro" id="IPR000971">
    <property type="entry name" value="Globin"/>
</dbReference>
<evidence type="ECO:0000256" key="5">
    <source>
        <dbReference type="ARBA" id="ARBA00022723"/>
    </source>
</evidence>